<evidence type="ECO:0000256" key="11">
    <source>
        <dbReference type="RuleBase" id="RU003474"/>
    </source>
</evidence>
<dbReference type="PROSITE" id="PS01030">
    <property type="entry name" value="RNA_POL_M_15KD"/>
    <property type="match status" value="1"/>
</dbReference>
<evidence type="ECO:0000256" key="8">
    <source>
        <dbReference type="PIRNR" id="PIRNR005586"/>
    </source>
</evidence>
<dbReference type="InterPro" id="IPR034004">
    <property type="entry name" value="Zn_ribbon_RPA12_C"/>
</dbReference>
<accession>A0A261Y0M1</accession>
<evidence type="ECO:0000256" key="4">
    <source>
        <dbReference type="ARBA" id="ARBA00022771"/>
    </source>
</evidence>
<dbReference type="GO" id="GO:0006361">
    <property type="term" value="P:transcription initiation at RNA polymerase I promoter"/>
    <property type="evidence" value="ECO:0007669"/>
    <property type="project" value="EnsemblFungi"/>
</dbReference>
<feature type="binding site" evidence="9">
    <location>
        <position position="94"/>
    </location>
    <ligand>
        <name>Zn(2+)</name>
        <dbReference type="ChEBI" id="CHEBI:29105"/>
        <label>2</label>
    </ligand>
</feature>
<evidence type="ECO:0000256" key="1">
    <source>
        <dbReference type="ARBA" id="ARBA00004604"/>
    </source>
</evidence>
<sequence>MTRPTHIIGSLIFCPECGNLLDTPSGDTDLIVCNACGYAVSSADIESVKVVTTSSESAFPSPLKAKRSLVQQKDPSSLDQQEDGATIKEKCPQCGNDTLNFHTMQLRSADEGQTVFLNCRRCGYKDKLNT</sequence>
<evidence type="ECO:0000256" key="2">
    <source>
        <dbReference type="ARBA" id="ARBA00022478"/>
    </source>
</evidence>
<keyword evidence="7 8" id="KW-0539">Nucleus</keyword>
<dbReference type="GO" id="GO:0005736">
    <property type="term" value="C:RNA polymerase I complex"/>
    <property type="evidence" value="ECO:0007669"/>
    <property type="project" value="EnsemblFungi"/>
</dbReference>
<feature type="binding site" evidence="9">
    <location>
        <position position="14"/>
    </location>
    <ligand>
        <name>Zn(2+)</name>
        <dbReference type="ChEBI" id="CHEBI:29105"/>
        <label>1</label>
    </ligand>
</feature>
<dbReference type="EMBL" id="MVBO01000052">
    <property type="protein sequence ID" value="OZJ04136.1"/>
    <property type="molecule type" value="Genomic_DNA"/>
</dbReference>
<dbReference type="InterPro" id="IPR012164">
    <property type="entry name" value="Rpa12/Rpb9/Rpc10/TFS"/>
</dbReference>
<feature type="compositionally biased region" description="Polar residues" evidence="12">
    <location>
        <begin position="69"/>
        <end position="79"/>
    </location>
</feature>
<dbReference type="GO" id="GO:0006363">
    <property type="term" value="P:termination of RNA polymerase I transcription"/>
    <property type="evidence" value="ECO:0007669"/>
    <property type="project" value="EnsemblFungi"/>
</dbReference>
<dbReference type="InterPro" id="IPR001222">
    <property type="entry name" value="Znf_TFIIS"/>
</dbReference>
<protein>
    <recommendedName>
        <fullName evidence="8">DNA-directed RNA polymerase subunit</fullName>
    </recommendedName>
</protein>
<dbReference type="Pfam" id="PF02150">
    <property type="entry name" value="Zn_ribbon_RPB9"/>
    <property type="match status" value="1"/>
</dbReference>
<evidence type="ECO:0000256" key="5">
    <source>
        <dbReference type="ARBA" id="ARBA00022833"/>
    </source>
</evidence>
<dbReference type="GO" id="GO:0008270">
    <property type="term" value="F:zinc ion binding"/>
    <property type="evidence" value="ECO:0007669"/>
    <property type="project" value="UniProtKB-KW"/>
</dbReference>
<keyword evidence="4 10" id="KW-0863">Zinc-finger</keyword>
<dbReference type="AlphaFoldDB" id="A0A261Y0M1"/>
<dbReference type="PANTHER" id="PTHR11239:SF14">
    <property type="entry name" value="DNA-DIRECTED RNA POLYMERASE I SUBUNIT RPA12"/>
    <property type="match status" value="1"/>
</dbReference>
<organism evidence="14 15">
    <name type="scientific">Bifiguratus adelaidae</name>
    <dbReference type="NCBI Taxonomy" id="1938954"/>
    <lineage>
        <taxon>Eukaryota</taxon>
        <taxon>Fungi</taxon>
        <taxon>Fungi incertae sedis</taxon>
        <taxon>Mucoromycota</taxon>
        <taxon>Mucoromycotina</taxon>
        <taxon>Endogonomycetes</taxon>
        <taxon>Endogonales</taxon>
        <taxon>Endogonales incertae sedis</taxon>
        <taxon>Bifiguratus</taxon>
    </lineage>
</organism>
<dbReference type="PIRSF" id="PIRSF005586">
    <property type="entry name" value="RNApol_RpoM"/>
    <property type="match status" value="1"/>
</dbReference>
<feature type="domain" description="TFIIS-type" evidence="13">
    <location>
        <begin position="87"/>
        <end position="127"/>
    </location>
</feature>
<dbReference type="GO" id="GO:0006362">
    <property type="term" value="P:transcription elongation by RNA polymerase I"/>
    <property type="evidence" value="ECO:0007669"/>
    <property type="project" value="EnsemblFungi"/>
</dbReference>
<evidence type="ECO:0000256" key="6">
    <source>
        <dbReference type="ARBA" id="ARBA00023163"/>
    </source>
</evidence>
<feature type="zinc finger region" description="C4-type" evidence="10">
    <location>
        <begin position="14"/>
        <end position="36"/>
    </location>
</feature>
<evidence type="ECO:0000313" key="15">
    <source>
        <dbReference type="Proteomes" id="UP000242875"/>
    </source>
</evidence>
<keyword evidence="3 9" id="KW-0479">Metal-binding</keyword>
<feature type="binding site" evidence="9">
    <location>
        <position position="17"/>
    </location>
    <ligand>
        <name>Zn(2+)</name>
        <dbReference type="ChEBI" id="CHEBI:29105"/>
        <label>1</label>
    </ligand>
</feature>
<dbReference type="InterPro" id="IPR019761">
    <property type="entry name" value="DNA-dir_RNA_pol-M_15_CS"/>
</dbReference>
<dbReference type="SMART" id="SM00440">
    <property type="entry name" value="ZnF_C2C2"/>
    <property type="match status" value="1"/>
</dbReference>
<dbReference type="CDD" id="cd10507">
    <property type="entry name" value="Zn-ribbon_RPA12"/>
    <property type="match status" value="1"/>
</dbReference>
<evidence type="ECO:0000256" key="12">
    <source>
        <dbReference type="SAM" id="MobiDB-lite"/>
    </source>
</evidence>
<dbReference type="OrthoDB" id="10056816at2759"/>
<dbReference type="GO" id="GO:0000122">
    <property type="term" value="P:negative regulation of transcription by RNA polymerase II"/>
    <property type="evidence" value="ECO:0007669"/>
    <property type="project" value="EnsemblFungi"/>
</dbReference>
<gene>
    <name evidence="14" type="ORF">BZG36_02834</name>
</gene>
<feature type="region of interest" description="Disordered" evidence="12">
    <location>
        <begin position="62"/>
        <end position="84"/>
    </location>
</feature>
<comment type="similarity">
    <text evidence="8 11">Belongs to the archaeal rpoM/eukaryotic RPA12/RPB9/RPC11 RNA polymerase family.</text>
</comment>
<comment type="caution">
    <text evidence="14">The sequence shown here is derived from an EMBL/GenBank/DDBJ whole genome shotgun (WGS) entry which is preliminary data.</text>
</comment>
<keyword evidence="15" id="KW-1185">Reference proteome</keyword>
<evidence type="ECO:0000259" key="13">
    <source>
        <dbReference type="PROSITE" id="PS51133"/>
    </source>
</evidence>
<proteinExistence type="inferred from homology"/>
<feature type="binding site" evidence="9">
    <location>
        <position position="36"/>
    </location>
    <ligand>
        <name>Zn(2+)</name>
        <dbReference type="ChEBI" id="CHEBI:29105"/>
        <label>1</label>
    </ligand>
</feature>
<keyword evidence="2 8" id="KW-0240">DNA-directed RNA polymerase</keyword>
<dbReference type="SUPFAM" id="SSF57783">
    <property type="entry name" value="Zinc beta-ribbon"/>
    <property type="match status" value="1"/>
</dbReference>
<feature type="binding site" evidence="9">
    <location>
        <position position="91"/>
    </location>
    <ligand>
        <name>Zn(2+)</name>
        <dbReference type="ChEBI" id="CHEBI:29105"/>
        <label>2</label>
    </ligand>
</feature>
<dbReference type="GO" id="GO:0003899">
    <property type="term" value="F:DNA-directed RNA polymerase activity"/>
    <property type="evidence" value="ECO:0007669"/>
    <property type="project" value="EnsemblFungi"/>
</dbReference>
<evidence type="ECO:0000256" key="7">
    <source>
        <dbReference type="ARBA" id="ARBA00023242"/>
    </source>
</evidence>
<name>A0A261Y0M1_9FUNG</name>
<keyword evidence="6 8" id="KW-0804">Transcription</keyword>
<reference evidence="14 15" key="1">
    <citation type="journal article" date="2017" name="Mycologia">
        <title>Bifiguratus adelaidae, gen. et sp. nov., a new member of Mucoromycotina in endophytic and soil-dwelling habitats.</title>
        <authorList>
            <person name="Torres-Cruz T.J."/>
            <person name="Billingsley Tobias T.L."/>
            <person name="Almatruk M."/>
            <person name="Hesse C."/>
            <person name="Kuske C.R."/>
            <person name="Desiro A."/>
            <person name="Benucci G.M."/>
            <person name="Bonito G."/>
            <person name="Stajich J.E."/>
            <person name="Dunlap C."/>
            <person name="Arnold A.E."/>
            <person name="Porras-Alfaro A."/>
        </authorList>
    </citation>
    <scope>NUCLEOTIDE SEQUENCE [LARGE SCALE GENOMIC DNA]</scope>
    <source>
        <strain evidence="14 15">AZ0501</strain>
    </source>
</reference>
<comment type="function">
    <text evidence="8">DNA-dependent RNA polymerase catalyzes the transcription of DNA into RNA using the four ribonucleoside triphosphates as substrates.</text>
</comment>
<dbReference type="InterPro" id="IPR001529">
    <property type="entry name" value="Zn_ribbon_RPB9"/>
</dbReference>
<dbReference type="PROSITE" id="PS51133">
    <property type="entry name" value="ZF_TFIIS_2"/>
    <property type="match status" value="1"/>
</dbReference>
<evidence type="ECO:0000256" key="10">
    <source>
        <dbReference type="PIRSR" id="PIRSR005586-2"/>
    </source>
</evidence>
<dbReference type="Proteomes" id="UP000242875">
    <property type="component" value="Unassembled WGS sequence"/>
</dbReference>
<evidence type="ECO:0000313" key="14">
    <source>
        <dbReference type="EMBL" id="OZJ04136.1"/>
    </source>
</evidence>
<dbReference type="SMART" id="SM00661">
    <property type="entry name" value="RPOL9"/>
    <property type="match status" value="1"/>
</dbReference>
<feature type="binding site" evidence="9">
    <location>
        <position position="119"/>
    </location>
    <ligand>
        <name>Zn(2+)</name>
        <dbReference type="ChEBI" id="CHEBI:29105"/>
        <label>2</label>
    </ligand>
</feature>
<dbReference type="Pfam" id="PF01096">
    <property type="entry name" value="Zn_ribbon_TFIIS"/>
    <property type="match status" value="1"/>
</dbReference>
<feature type="binding site" evidence="9">
    <location>
        <position position="122"/>
    </location>
    <ligand>
        <name>Zn(2+)</name>
        <dbReference type="ChEBI" id="CHEBI:29105"/>
        <label>2</label>
    </ligand>
</feature>
<dbReference type="PANTHER" id="PTHR11239">
    <property type="entry name" value="DNA-DIRECTED RNA POLYMERASE"/>
    <property type="match status" value="1"/>
</dbReference>
<dbReference type="Gene3D" id="2.20.25.10">
    <property type="match status" value="1"/>
</dbReference>
<comment type="subcellular location">
    <subcellularLocation>
        <location evidence="1">Nucleus</location>
        <location evidence="1">Nucleolus</location>
    </subcellularLocation>
</comment>
<evidence type="ECO:0000256" key="9">
    <source>
        <dbReference type="PIRSR" id="PIRSR005586-1"/>
    </source>
</evidence>
<dbReference type="GO" id="GO:0003676">
    <property type="term" value="F:nucleic acid binding"/>
    <property type="evidence" value="ECO:0007669"/>
    <property type="project" value="InterPro"/>
</dbReference>
<evidence type="ECO:0000256" key="3">
    <source>
        <dbReference type="ARBA" id="ARBA00022723"/>
    </source>
</evidence>
<feature type="binding site" evidence="9">
    <location>
        <position position="33"/>
    </location>
    <ligand>
        <name>Zn(2+)</name>
        <dbReference type="ChEBI" id="CHEBI:29105"/>
        <label>1</label>
    </ligand>
</feature>
<dbReference type="GO" id="GO:0061629">
    <property type="term" value="F:RNA polymerase II-specific DNA-binding transcription factor binding"/>
    <property type="evidence" value="ECO:0007669"/>
    <property type="project" value="EnsemblFungi"/>
</dbReference>
<keyword evidence="5 9" id="KW-0862">Zinc</keyword>